<keyword evidence="1" id="KW-0472">Membrane</keyword>
<feature type="transmembrane region" description="Helical" evidence="1">
    <location>
        <begin position="278"/>
        <end position="301"/>
    </location>
</feature>
<feature type="transmembrane region" description="Helical" evidence="1">
    <location>
        <begin position="214"/>
        <end position="235"/>
    </location>
</feature>
<sequence>MEITVEEEGGPFYSVVGDDLDHARWTTDLTIQMVRDLDENGRERFRLSRRIGYVDPEIGRIVVPKDLTWTTDLTSVPSFLTWLVPKTGSHLPAAILHDGLVMAKNEPDSYHAGRKIYRDEADRVFRDAMIATGTPTIRAWLVWAAVTAATMFHGTQVDWSAPRRWYYFGALCVTAGLIVVLGVLSTLDVLGVANIRLSGLVIGVPKVPWIGDGWPGLLGGFAGSVVIPLVLGTLWGRFRVAGWILGPITAILLLAVLPIVFLAALYWAAEMLYRLHPLLVRVATGAGVLVVFMGFVFALIAW</sequence>
<proteinExistence type="predicted"/>
<accession>A0ABS0DHS9</accession>
<protein>
    <submittedName>
        <fullName evidence="2">DUF1353 domain-containing protein</fullName>
    </submittedName>
</protein>
<evidence type="ECO:0000256" key="1">
    <source>
        <dbReference type="SAM" id="Phobius"/>
    </source>
</evidence>
<name>A0ABS0DHS9_9NOCA</name>
<keyword evidence="1" id="KW-1133">Transmembrane helix</keyword>
<evidence type="ECO:0000313" key="3">
    <source>
        <dbReference type="Proteomes" id="UP000707731"/>
    </source>
</evidence>
<dbReference type="EMBL" id="JADLQN010000005">
    <property type="protein sequence ID" value="MBF6357438.1"/>
    <property type="molecule type" value="Genomic_DNA"/>
</dbReference>
<evidence type="ECO:0000313" key="2">
    <source>
        <dbReference type="EMBL" id="MBF6357438.1"/>
    </source>
</evidence>
<feature type="transmembrane region" description="Helical" evidence="1">
    <location>
        <begin position="165"/>
        <end position="193"/>
    </location>
</feature>
<comment type="caution">
    <text evidence="2">The sequence shown here is derived from an EMBL/GenBank/DDBJ whole genome shotgun (WGS) entry which is preliminary data.</text>
</comment>
<dbReference type="Proteomes" id="UP000707731">
    <property type="component" value="Unassembled WGS sequence"/>
</dbReference>
<dbReference type="Pfam" id="PF07087">
    <property type="entry name" value="DUF1353"/>
    <property type="match status" value="1"/>
</dbReference>
<feature type="transmembrane region" description="Helical" evidence="1">
    <location>
        <begin position="241"/>
        <end position="266"/>
    </location>
</feature>
<gene>
    <name evidence="2" type="ORF">IU449_23295</name>
</gene>
<dbReference type="RefSeq" id="WP_195004280.1">
    <property type="nucleotide sequence ID" value="NZ_JADLQN010000005.1"/>
</dbReference>
<organism evidence="2 3">
    <name type="scientific">Nocardia higoensis</name>
    <dbReference type="NCBI Taxonomy" id="228599"/>
    <lineage>
        <taxon>Bacteria</taxon>
        <taxon>Bacillati</taxon>
        <taxon>Actinomycetota</taxon>
        <taxon>Actinomycetes</taxon>
        <taxon>Mycobacteriales</taxon>
        <taxon>Nocardiaceae</taxon>
        <taxon>Nocardia</taxon>
    </lineage>
</organism>
<reference evidence="2 3" key="1">
    <citation type="submission" date="2020-10" db="EMBL/GenBank/DDBJ databases">
        <title>Identification of Nocardia species via Next-generation sequencing and recognition of intraspecies genetic diversity.</title>
        <authorList>
            <person name="Li P."/>
            <person name="Li P."/>
            <person name="Lu B."/>
        </authorList>
    </citation>
    <scope>NUCLEOTIDE SEQUENCE [LARGE SCALE GENOMIC DNA]</scope>
    <source>
        <strain evidence="2 3">BJ06-0143</strain>
    </source>
</reference>
<keyword evidence="3" id="KW-1185">Reference proteome</keyword>
<keyword evidence="1" id="KW-0812">Transmembrane</keyword>
<dbReference type="InterPro" id="IPR010767">
    <property type="entry name" value="Phage_CGC-2007_Cje0229"/>
</dbReference>